<evidence type="ECO:0000256" key="2">
    <source>
        <dbReference type="ARBA" id="ARBA00022741"/>
    </source>
</evidence>
<dbReference type="CDD" id="cd01852">
    <property type="entry name" value="AIG1"/>
    <property type="match status" value="1"/>
</dbReference>
<proteinExistence type="inferred from homology"/>
<dbReference type="Proteomes" id="UP000694523">
    <property type="component" value="Unplaced"/>
</dbReference>
<organism evidence="7 8">
    <name type="scientific">Neogobius melanostomus</name>
    <name type="common">round goby</name>
    <dbReference type="NCBI Taxonomy" id="47308"/>
    <lineage>
        <taxon>Eukaryota</taxon>
        <taxon>Metazoa</taxon>
        <taxon>Chordata</taxon>
        <taxon>Craniata</taxon>
        <taxon>Vertebrata</taxon>
        <taxon>Euteleostomi</taxon>
        <taxon>Actinopterygii</taxon>
        <taxon>Neopterygii</taxon>
        <taxon>Teleostei</taxon>
        <taxon>Neoteleostei</taxon>
        <taxon>Acanthomorphata</taxon>
        <taxon>Gobiaria</taxon>
        <taxon>Gobiiformes</taxon>
        <taxon>Gobioidei</taxon>
        <taxon>Gobiidae</taxon>
        <taxon>Benthophilinae</taxon>
        <taxon>Neogobiini</taxon>
        <taxon>Neogobius</taxon>
    </lineage>
</organism>
<evidence type="ECO:0000256" key="5">
    <source>
        <dbReference type="SAM" id="Phobius"/>
    </source>
</evidence>
<keyword evidence="2" id="KW-0547">Nucleotide-binding</keyword>
<sequence length="334" mass="38248">MSRNTSFTKDKFPKPPINKFTKQASLKIARRLRDQQASNQTRLSQNLKYETKKCQIESLPRSETFEKLEDFPSKEPVSSSEPLRVVMVGKTGCGKSATGNTILGRDVFSSKVALNSVTRSCRKAEGSVGGRPIEIVDTPGLFDTTLSNAEVQKELVNCISLLAPGPHAFLLVLQIGRFTKEERETVELIKHFFGINSQDFIFIVFTRGDELRNTTIESYLGEDSYVQTMINDCGGRYHVFNNYSENLEQVKEHIITQFRRISWQQRIVKILYIYVHVKSIFCFPMCHMYIIAFPNAFSSHFCHIFIAICLFCCSFVAFLFCVFVTHFCHFYVTL</sequence>
<dbReference type="Ensembl" id="ENSNMLT00000008677.1">
    <property type="protein sequence ID" value="ENSNMLP00000007617.1"/>
    <property type="gene ID" value="ENSNMLG00000005468.1"/>
</dbReference>
<protein>
    <recommendedName>
        <fullName evidence="6">AIG1-type G domain-containing protein</fullName>
    </recommendedName>
</protein>
<dbReference type="SUPFAM" id="SSF52540">
    <property type="entry name" value="P-loop containing nucleoside triphosphate hydrolases"/>
    <property type="match status" value="1"/>
</dbReference>
<dbReference type="InterPro" id="IPR027417">
    <property type="entry name" value="P-loop_NTPase"/>
</dbReference>
<keyword evidence="5" id="KW-1133">Transmembrane helix</keyword>
<reference evidence="7" key="2">
    <citation type="submission" date="2025-09" db="UniProtKB">
        <authorList>
            <consortium name="Ensembl"/>
        </authorList>
    </citation>
    <scope>IDENTIFICATION</scope>
</reference>
<keyword evidence="5" id="KW-0812">Transmembrane</keyword>
<evidence type="ECO:0000256" key="1">
    <source>
        <dbReference type="ARBA" id="ARBA00008535"/>
    </source>
</evidence>
<dbReference type="AlphaFoldDB" id="A0A8C6SMP5"/>
<dbReference type="PANTHER" id="PTHR10903:SF170">
    <property type="entry name" value="GTPASE IMAP FAMILY MEMBER 7"/>
    <property type="match status" value="1"/>
</dbReference>
<evidence type="ECO:0000256" key="3">
    <source>
        <dbReference type="ARBA" id="ARBA00023134"/>
    </source>
</evidence>
<evidence type="ECO:0000256" key="4">
    <source>
        <dbReference type="SAM" id="MobiDB-lite"/>
    </source>
</evidence>
<dbReference type="PROSITE" id="PS51720">
    <property type="entry name" value="G_AIG1"/>
    <property type="match status" value="1"/>
</dbReference>
<dbReference type="FunFam" id="3.40.50.300:FF:000366">
    <property type="entry name" value="GTPase, IMAP family member 2"/>
    <property type="match status" value="1"/>
</dbReference>
<name>A0A8C6SMP5_9GOBI</name>
<keyword evidence="5" id="KW-0472">Membrane</keyword>
<keyword evidence="8" id="KW-1185">Reference proteome</keyword>
<feature type="transmembrane region" description="Helical" evidence="5">
    <location>
        <begin position="270"/>
        <end position="292"/>
    </location>
</feature>
<comment type="similarity">
    <text evidence="1">Belongs to the TRAFAC class TrmE-Era-EngA-EngB-Septin-like GTPase superfamily. AIG1/Toc34/Toc159-like paraseptin GTPase family. IAN subfamily.</text>
</comment>
<dbReference type="InterPro" id="IPR006703">
    <property type="entry name" value="G_AIG1"/>
</dbReference>
<dbReference type="PANTHER" id="PTHR10903">
    <property type="entry name" value="GTPASE, IMAP FAMILY MEMBER-RELATED"/>
    <property type="match status" value="1"/>
</dbReference>
<accession>A0A8C6SMP5</accession>
<dbReference type="GO" id="GO:0005525">
    <property type="term" value="F:GTP binding"/>
    <property type="evidence" value="ECO:0007669"/>
    <property type="project" value="UniProtKB-KW"/>
</dbReference>
<dbReference type="InterPro" id="IPR045058">
    <property type="entry name" value="GIMA/IAN/Toc"/>
</dbReference>
<feature type="region of interest" description="Disordered" evidence="4">
    <location>
        <begin position="1"/>
        <end position="20"/>
    </location>
</feature>
<feature type="transmembrane region" description="Helical" evidence="5">
    <location>
        <begin position="304"/>
        <end position="332"/>
    </location>
</feature>
<evidence type="ECO:0000259" key="6">
    <source>
        <dbReference type="PROSITE" id="PS51720"/>
    </source>
</evidence>
<dbReference type="Pfam" id="PF04548">
    <property type="entry name" value="AIG1"/>
    <property type="match status" value="1"/>
</dbReference>
<evidence type="ECO:0000313" key="8">
    <source>
        <dbReference type="Proteomes" id="UP000694523"/>
    </source>
</evidence>
<evidence type="ECO:0000313" key="7">
    <source>
        <dbReference type="Ensembl" id="ENSNMLP00000007617.1"/>
    </source>
</evidence>
<reference evidence="7" key="1">
    <citation type="submission" date="2025-08" db="UniProtKB">
        <authorList>
            <consortium name="Ensembl"/>
        </authorList>
    </citation>
    <scope>IDENTIFICATION</scope>
</reference>
<dbReference type="Gene3D" id="3.40.50.300">
    <property type="entry name" value="P-loop containing nucleotide triphosphate hydrolases"/>
    <property type="match status" value="1"/>
</dbReference>
<keyword evidence="3" id="KW-0342">GTP-binding</keyword>
<feature type="domain" description="AIG1-type G" evidence="6">
    <location>
        <begin position="80"/>
        <end position="278"/>
    </location>
</feature>